<proteinExistence type="predicted"/>
<evidence type="ECO:0000313" key="1">
    <source>
        <dbReference type="EMBL" id="DAE02342.1"/>
    </source>
</evidence>
<organism evidence="1">
    <name type="scientific">Herelleviridae sp. cttEB8</name>
    <dbReference type="NCBI Taxonomy" id="2825832"/>
    <lineage>
        <taxon>Viruses</taxon>
        <taxon>Duplodnaviria</taxon>
        <taxon>Heunggongvirae</taxon>
        <taxon>Uroviricota</taxon>
        <taxon>Caudoviricetes</taxon>
        <taxon>Herelleviridae</taxon>
    </lineage>
</organism>
<protein>
    <submittedName>
        <fullName evidence="1">Uncharacterized protein</fullName>
    </submittedName>
</protein>
<dbReference type="EMBL" id="BK015344">
    <property type="protein sequence ID" value="DAE02342.1"/>
    <property type="molecule type" value="Genomic_DNA"/>
</dbReference>
<sequence length="104" mass="12333">MRELELKFNGKGSMKPFRFQQINKGNNAYIYMVEIIENPSVRWYEVFRRRECSDTDVVLNGQTVHYEARVLYPTANDFGVSAFCCQTLSRALEHFNRWENGRED</sequence>
<reference evidence="1" key="1">
    <citation type="journal article" date="2021" name="Proc. Natl. Acad. Sci. U.S.A.">
        <title>A Catalog of Tens of Thousands of Viruses from Human Metagenomes Reveals Hidden Associations with Chronic Diseases.</title>
        <authorList>
            <person name="Tisza M.J."/>
            <person name="Buck C.B."/>
        </authorList>
    </citation>
    <scope>NUCLEOTIDE SEQUENCE</scope>
    <source>
        <strain evidence="1">CttEB8</strain>
    </source>
</reference>
<name>A0A8S5P5I4_9CAUD</name>
<accession>A0A8S5P5I4</accession>